<reference evidence="2 3" key="1">
    <citation type="submission" date="2019-02" db="EMBL/GenBank/DDBJ databases">
        <title>WGS of Pseudoxanthomonas species novum from clinical isolates.</title>
        <authorList>
            <person name="Bernier A.-M."/>
            <person name="Bernard K."/>
            <person name="Vachon A."/>
        </authorList>
    </citation>
    <scope>NUCLEOTIDE SEQUENCE [LARGE SCALE GENOMIC DNA]</scope>
    <source>
        <strain evidence="2 3">NML171202</strain>
    </source>
</reference>
<sequence>MDKRLRTSPTVAFALLLLAMGTVGLFGHLRAASAVSLPTAAAAPTLPQVLDDTAAATASPAQDGTRARRHSLSMPYFSFARLLRPGS</sequence>
<organism evidence="2 3">
    <name type="scientific">Pseudoxanthomonas winnipegensis</name>
    <dbReference type="NCBI Taxonomy" id="2480810"/>
    <lineage>
        <taxon>Bacteria</taxon>
        <taxon>Pseudomonadati</taxon>
        <taxon>Pseudomonadota</taxon>
        <taxon>Gammaproteobacteria</taxon>
        <taxon>Lysobacterales</taxon>
        <taxon>Lysobacteraceae</taxon>
        <taxon>Pseudoxanthomonas</taxon>
    </lineage>
</organism>
<proteinExistence type="predicted"/>
<name>A0A4Q8LIA7_9GAMM</name>
<dbReference type="Proteomes" id="UP001234354">
    <property type="component" value="Unassembled WGS sequence"/>
</dbReference>
<dbReference type="Proteomes" id="UP000291286">
    <property type="component" value="Unassembled WGS sequence"/>
</dbReference>
<comment type="caution">
    <text evidence="2">The sequence shown here is derived from an EMBL/GenBank/DDBJ whole genome shotgun (WGS) entry which is preliminary data.</text>
</comment>
<dbReference type="AlphaFoldDB" id="A0A4Q8LIA7"/>
<evidence type="ECO:0000313" key="1">
    <source>
        <dbReference type="EMBL" id="MDQ1118808.1"/>
    </source>
</evidence>
<dbReference type="EMBL" id="SHMB01000003">
    <property type="protein sequence ID" value="TAA29680.1"/>
    <property type="molecule type" value="Genomic_DNA"/>
</dbReference>
<evidence type="ECO:0000313" key="3">
    <source>
        <dbReference type="Proteomes" id="UP000291286"/>
    </source>
</evidence>
<reference evidence="1" key="2">
    <citation type="submission" date="2023-07" db="EMBL/GenBank/DDBJ databases">
        <title>Functional and genomic diversity of the sorghum phyllosphere microbiome.</title>
        <authorList>
            <person name="Shade A."/>
        </authorList>
    </citation>
    <scope>NUCLEOTIDE SEQUENCE</scope>
    <source>
        <strain evidence="1">SORGH_AS_0908</strain>
    </source>
</reference>
<evidence type="ECO:0000313" key="2">
    <source>
        <dbReference type="EMBL" id="TAA29680.1"/>
    </source>
</evidence>
<accession>A0A4Q8LIA7</accession>
<dbReference type="RefSeq" id="WP_165421920.1">
    <property type="nucleotide sequence ID" value="NZ_JAUTBB010000001.1"/>
</dbReference>
<protein>
    <submittedName>
        <fullName evidence="2">Uncharacterized protein</fullName>
    </submittedName>
</protein>
<dbReference type="EMBL" id="JAUTBB010000001">
    <property type="protein sequence ID" value="MDQ1118808.1"/>
    <property type="molecule type" value="Genomic_DNA"/>
</dbReference>
<gene>
    <name evidence="2" type="ORF">EA661_08995</name>
    <name evidence="1" type="ORF">QE383_001116</name>
</gene>